<proteinExistence type="inferred from homology"/>
<dbReference type="Pfam" id="PF00501">
    <property type="entry name" value="AMP-binding"/>
    <property type="match status" value="1"/>
</dbReference>
<evidence type="ECO:0000313" key="5">
    <source>
        <dbReference type="EMBL" id="TSD63696.1"/>
    </source>
</evidence>
<evidence type="ECO:0000259" key="3">
    <source>
        <dbReference type="Pfam" id="PF00501"/>
    </source>
</evidence>
<feature type="domain" description="AMP-binding enzyme C-terminal" evidence="4">
    <location>
        <begin position="429"/>
        <end position="504"/>
    </location>
</feature>
<dbReference type="PANTHER" id="PTHR43767:SF1">
    <property type="entry name" value="NONRIBOSOMAL PEPTIDE SYNTHASE PES1 (EUROFUNG)-RELATED"/>
    <property type="match status" value="1"/>
</dbReference>
<dbReference type="EMBL" id="VLNT01000005">
    <property type="protein sequence ID" value="TSD63696.1"/>
    <property type="molecule type" value="Genomic_DNA"/>
</dbReference>
<evidence type="ECO:0000259" key="4">
    <source>
        <dbReference type="Pfam" id="PF13193"/>
    </source>
</evidence>
<dbReference type="Pfam" id="PF13193">
    <property type="entry name" value="AMP-binding_C"/>
    <property type="match status" value="1"/>
</dbReference>
<dbReference type="InterPro" id="IPR025110">
    <property type="entry name" value="AMP-bd_C"/>
</dbReference>
<sequence>MPTTLSDATLLPEFLAAQAETRPDATCWIYGDRTWTWAEAWQEVRRIAGALRASGIGHGDRVAFVDKNNPAILEVLLGGALLGSAVAIVNWRLAPDEIDYTVNDSGARVLFVGHELADQVLAMRDRLTTVERIIVVGGEGDEFEEWVAGAEPVDAQPGVSADDTAVVMYSSGTTGRPKGVQLSHRNLIEHTRNAMGDIAYDPDADMMLIAMPMFHVGGTSYALFGVATGTPGYIIREVEPGALLAAAQAGVTHVFLVPAVVAGLLNAGPEAMKIFRGLKHFVYGAAPMPLPILRGAIEHWPSTQFHQVYGLTELAGVITILDDQDHRDPDHPERLLSAGKPVANAEVRVVDPASGADVPVGEPGELWFRSAQATTGYLGKPEATAALLTEDGWLRTGDVGRVDEHGFVFVDDRAKDMIITGGENVYSPEVERVLAEHPAVAEAAVIGVPDDTWGESVKAVVALLPDQQATGEELIAFTRDRLAGYKTPKSIDIVDVLPRNPSGKILKRDLRKPFWADRDRQI</sequence>
<dbReference type="InterPro" id="IPR045851">
    <property type="entry name" value="AMP-bd_C_sf"/>
</dbReference>
<dbReference type="Gene3D" id="3.30.300.30">
    <property type="match status" value="1"/>
</dbReference>
<dbReference type="Gene3D" id="3.40.50.12780">
    <property type="entry name" value="N-terminal domain of ligase-like"/>
    <property type="match status" value="1"/>
</dbReference>
<dbReference type="InterPro" id="IPR042099">
    <property type="entry name" value="ANL_N_sf"/>
</dbReference>
<dbReference type="GO" id="GO:0016878">
    <property type="term" value="F:acid-thiol ligase activity"/>
    <property type="evidence" value="ECO:0007669"/>
    <property type="project" value="UniProtKB-ARBA"/>
</dbReference>
<dbReference type="FunFam" id="3.30.300.30:FF:000008">
    <property type="entry name" value="2,3-dihydroxybenzoate-AMP ligase"/>
    <property type="match status" value="1"/>
</dbReference>
<dbReference type="InterPro" id="IPR050237">
    <property type="entry name" value="ATP-dep_AMP-bd_enzyme"/>
</dbReference>
<dbReference type="RefSeq" id="WP_143913065.1">
    <property type="nucleotide sequence ID" value="NZ_VLNT01000005.1"/>
</dbReference>
<reference evidence="5 6" key="1">
    <citation type="submission" date="2019-07" db="EMBL/GenBank/DDBJ databases">
        <authorList>
            <person name="Zhao L.H."/>
        </authorList>
    </citation>
    <scope>NUCLEOTIDE SEQUENCE [LARGE SCALE GENOMIC DNA]</scope>
    <source>
        <strain evidence="5 6">Co35</strain>
    </source>
</reference>
<dbReference type="NCBIfam" id="NF004837">
    <property type="entry name" value="PRK06187.1"/>
    <property type="match status" value="1"/>
</dbReference>
<dbReference type="PANTHER" id="PTHR43767">
    <property type="entry name" value="LONG-CHAIN-FATTY-ACID--COA LIGASE"/>
    <property type="match status" value="1"/>
</dbReference>
<comment type="similarity">
    <text evidence="1">Belongs to the ATP-dependent AMP-binding enzyme family.</text>
</comment>
<feature type="domain" description="AMP-dependent synthetase/ligase" evidence="3">
    <location>
        <begin position="16"/>
        <end position="378"/>
    </location>
</feature>
<organism evidence="5 6">
    <name type="scientific">Aeromicrobium piscarium</name>
    <dbReference type="NCBI Taxonomy" id="2590901"/>
    <lineage>
        <taxon>Bacteria</taxon>
        <taxon>Bacillati</taxon>
        <taxon>Actinomycetota</taxon>
        <taxon>Actinomycetes</taxon>
        <taxon>Propionibacteriales</taxon>
        <taxon>Nocardioidaceae</taxon>
        <taxon>Aeromicrobium</taxon>
    </lineage>
</organism>
<dbReference type="OrthoDB" id="9803968at2"/>
<name>A0A554SBI3_9ACTN</name>
<protein>
    <submittedName>
        <fullName evidence="5">Long-chain-fatty-acid--CoA ligase</fullName>
    </submittedName>
</protein>
<comment type="caution">
    <text evidence="5">The sequence shown here is derived from an EMBL/GenBank/DDBJ whole genome shotgun (WGS) entry which is preliminary data.</text>
</comment>
<keyword evidence="6" id="KW-1185">Reference proteome</keyword>
<dbReference type="SUPFAM" id="SSF56801">
    <property type="entry name" value="Acetyl-CoA synthetase-like"/>
    <property type="match status" value="1"/>
</dbReference>
<dbReference type="Proteomes" id="UP000316988">
    <property type="component" value="Unassembled WGS sequence"/>
</dbReference>
<dbReference type="InterPro" id="IPR020845">
    <property type="entry name" value="AMP-binding_CS"/>
</dbReference>
<dbReference type="InterPro" id="IPR000873">
    <property type="entry name" value="AMP-dep_synth/lig_dom"/>
</dbReference>
<accession>A0A554SBI3</accession>
<keyword evidence="2 5" id="KW-0436">Ligase</keyword>
<dbReference type="PROSITE" id="PS00455">
    <property type="entry name" value="AMP_BINDING"/>
    <property type="match status" value="1"/>
</dbReference>
<evidence type="ECO:0000256" key="2">
    <source>
        <dbReference type="ARBA" id="ARBA00022598"/>
    </source>
</evidence>
<evidence type="ECO:0000256" key="1">
    <source>
        <dbReference type="ARBA" id="ARBA00006432"/>
    </source>
</evidence>
<dbReference type="AlphaFoldDB" id="A0A554SBI3"/>
<gene>
    <name evidence="5" type="ORF">FNM00_08815</name>
</gene>
<evidence type="ECO:0000313" key="6">
    <source>
        <dbReference type="Proteomes" id="UP000316988"/>
    </source>
</evidence>